<dbReference type="Proteomes" id="UP001500133">
    <property type="component" value="Unassembled WGS sequence"/>
</dbReference>
<keyword evidence="1" id="KW-1133">Transmembrane helix</keyword>
<protein>
    <submittedName>
        <fullName evidence="2">Uncharacterized protein</fullName>
    </submittedName>
</protein>
<keyword evidence="1" id="KW-0812">Transmembrane</keyword>
<name>A0ABP7L951_9GAMM</name>
<sequence>MAWRRDIQSFAAAQLNASSQRVNMGCAVMISVQYGAAGVLIVLKSCERGSLPLLDDGLNLSVRGVVIGSPGDNTTRITPFVPAAICD</sequence>
<proteinExistence type="predicted"/>
<reference evidence="3" key="1">
    <citation type="journal article" date="2019" name="Int. J. Syst. Evol. Microbiol.">
        <title>The Global Catalogue of Microorganisms (GCM) 10K type strain sequencing project: providing services to taxonomists for standard genome sequencing and annotation.</title>
        <authorList>
            <consortium name="The Broad Institute Genomics Platform"/>
            <consortium name="The Broad Institute Genome Sequencing Center for Infectious Disease"/>
            <person name="Wu L."/>
            <person name="Ma J."/>
        </authorList>
    </citation>
    <scope>NUCLEOTIDE SEQUENCE [LARGE SCALE GENOMIC DNA]</scope>
    <source>
        <strain evidence="3">JCM 16914</strain>
    </source>
</reference>
<accession>A0ABP7L951</accession>
<evidence type="ECO:0000256" key="1">
    <source>
        <dbReference type="SAM" id="Phobius"/>
    </source>
</evidence>
<keyword evidence="3" id="KW-1185">Reference proteome</keyword>
<evidence type="ECO:0000313" key="3">
    <source>
        <dbReference type="Proteomes" id="UP001500133"/>
    </source>
</evidence>
<dbReference type="EMBL" id="BAAAZT010000021">
    <property type="protein sequence ID" value="GAA3897271.1"/>
    <property type="molecule type" value="Genomic_DNA"/>
</dbReference>
<evidence type="ECO:0000313" key="2">
    <source>
        <dbReference type="EMBL" id="GAA3897271.1"/>
    </source>
</evidence>
<feature type="transmembrane region" description="Helical" evidence="1">
    <location>
        <begin position="22"/>
        <end position="43"/>
    </location>
</feature>
<keyword evidence="1" id="KW-0472">Membrane</keyword>
<gene>
    <name evidence="2" type="ORF">GCM10022228_04990</name>
</gene>
<organism evidence="2 3">
    <name type="scientific">Halomonas cibimaris</name>
    <dbReference type="NCBI Taxonomy" id="657012"/>
    <lineage>
        <taxon>Bacteria</taxon>
        <taxon>Pseudomonadati</taxon>
        <taxon>Pseudomonadota</taxon>
        <taxon>Gammaproteobacteria</taxon>
        <taxon>Oceanospirillales</taxon>
        <taxon>Halomonadaceae</taxon>
        <taxon>Halomonas</taxon>
    </lineage>
</organism>
<comment type="caution">
    <text evidence="2">The sequence shown here is derived from an EMBL/GenBank/DDBJ whole genome shotgun (WGS) entry which is preliminary data.</text>
</comment>